<dbReference type="InterPro" id="IPR018497">
    <property type="entry name" value="Peptidase_M13_C"/>
</dbReference>
<evidence type="ECO:0000313" key="11">
    <source>
        <dbReference type="EMBL" id="BEG99423.1"/>
    </source>
</evidence>
<feature type="domain" description="Peptidase M13 C-terminal" evidence="9">
    <location>
        <begin position="477"/>
        <end position="674"/>
    </location>
</feature>
<evidence type="ECO:0000313" key="12">
    <source>
        <dbReference type="Proteomes" id="UP001496674"/>
    </source>
</evidence>
<dbReference type="PROSITE" id="PS51257">
    <property type="entry name" value="PROKAR_LIPOPROTEIN"/>
    <property type="match status" value="1"/>
</dbReference>
<dbReference type="EMBL" id="AP028055">
    <property type="protein sequence ID" value="BEG99423.1"/>
    <property type="molecule type" value="Genomic_DNA"/>
</dbReference>
<keyword evidence="4" id="KW-0479">Metal-binding</keyword>
<keyword evidence="7" id="KW-0482">Metalloprotease</keyword>
<dbReference type="RefSeq" id="WP_353329956.1">
    <property type="nucleotide sequence ID" value="NZ_AP028055.1"/>
</dbReference>
<evidence type="ECO:0000259" key="9">
    <source>
        <dbReference type="Pfam" id="PF01431"/>
    </source>
</evidence>
<feature type="chain" id="PRO_5046412176" evidence="8">
    <location>
        <begin position="20"/>
        <end position="682"/>
    </location>
</feature>
<keyword evidence="5" id="KW-0378">Hydrolase</keyword>
<evidence type="ECO:0000256" key="7">
    <source>
        <dbReference type="ARBA" id="ARBA00023049"/>
    </source>
</evidence>
<dbReference type="Gene3D" id="3.40.390.10">
    <property type="entry name" value="Collagenase (Catalytic Domain)"/>
    <property type="match status" value="1"/>
</dbReference>
<evidence type="ECO:0000256" key="4">
    <source>
        <dbReference type="ARBA" id="ARBA00022723"/>
    </source>
</evidence>
<reference evidence="11 12" key="1">
    <citation type="submission" date="2023-04" db="EMBL/GenBank/DDBJ databases">
        <title>Draft genome sequence of acteroides sedimenti strain YN3PY1.</title>
        <authorList>
            <person name="Yoshida N."/>
        </authorList>
    </citation>
    <scope>NUCLEOTIDE SEQUENCE [LARGE SCALE GENOMIC DNA]</scope>
    <source>
        <strain evidence="11 12">YN3PY1</strain>
    </source>
</reference>
<dbReference type="InterPro" id="IPR042089">
    <property type="entry name" value="Peptidase_M13_dom_2"/>
</dbReference>
<sequence length="682" mass="77243">MKRKIFNILICGFALAATATSCKPGKHSTDKGDALAAHIDSTVKAGDDFFEFANGKWFKQNPIPASEQSNGIFQLIQDTINAQVRKICESSAAVQHAEKGSNKQKIGDFFFSGMDSLTLNKKGISDLKNDFANIDRIRDLNGIVKEAAYIHTVSSSPLFNFYIGQDDKNSSKYQVYIIQGGLSLPDRSYYTDNDARSKKIREKFVEHVGNMFRIMGYDNTKAKLAGVKLMEMESALARTSRKREDTRDPFANYNKMTSGELALLTPNLDWKTFMGSVGLAKVDSVIVGQPEFLTALNGYLKKYTIDDWKNYLKFHLLNGVSEYLDDKTFIESFSFYGTVLRGIEEPKPRWKRVVEKTDGSLGELVGQVYVDEYLPKGTKEKLEEIGDAIKSVFAERIKGLDWMSAATKEKALKKLNGVIMKVGYPDKWKDLSALQVDRSSYVNNIMKANKWEFNYMIHKYGKPVDRKEWQMQPQTYNAYYNPSNNEIVIPGCNIIVPGYEGKMADDAILYAIIGGTFGHEITHGFDDQGCKYNELGNLSNWWTDEDQKKFTAKTKMIVEQFNNYEAVDNLHINGELTQGENIADLGGVIMGYEAFKRTKQYKDNVLIAGLNPSQRFFLGYALAWMLNMRPEAVANQVKSNEHAPAKWRVIGPLSNMPEFFSAFGVKQGDKMWRPENQIVKIW</sequence>
<dbReference type="PROSITE" id="PS51885">
    <property type="entry name" value="NEPRILYSIN"/>
    <property type="match status" value="1"/>
</dbReference>
<proteinExistence type="inferred from homology"/>
<dbReference type="Pfam" id="PF05649">
    <property type="entry name" value="Peptidase_M13_N"/>
    <property type="match status" value="1"/>
</dbReference>
<protein>
    <submittedName>
        <fullName evidence="11">Peptidase M13</fullName>
    </submittedName>
</protein>
<evidence type="ECO:0000256" key="6">
    <source>
        <dbReference type="ARBA" id="ARBA00022833"/>
    </source>
</evidence>
<evidence type="ECO:0000256" key="2">
    <source>
        <dbReference type="ARBA" id="ARBA00007357"/>
    </source>
</evidence>
<evidence type="ECO:0000256" key="3">
    <source>
        <dbReference type="ARBA" id="ARBA00022670"/>
    </source>
</evidence>
<comment type="cofactor">
    <cofactor evidence="1">
        <name>Zn(2+)</name>
        <dbReference type="ChEBI" id="CHEBI:29105"/>
    </cofactor>
</comment>
<keyword evidence="6" id="KW-0862">Zinc</keyword>
<dbReference type="InterPro" id="IPR008753">
    <property type="entry name" value="Peptidase_M13_N"/>
</dbReference>
<dbReference type="InterPro" id="IPR000718">
    <property type="entry name" value="Peptidase_M13"/>
</dbReference>
<keyword evidence="3" id="KW-0645">Protease</keyword>
<organism evidence="11 12">
    <name type="scientific">Bacteroides sedimenti</name>
    <dbReference type="NCBI Taxonomy" id="2136147"/>
    <lineage>
        <taxon>Bacteria</taxon>
        <taxon>Pseudomonadati</taxon>
        <taxon>Bacteroidota</taxon>
        <taxon>Bacteroidia</taxon>
        <taxon>Bacteroidales</taxon>
        <taxon>Bacteroidaceae</taxon>
        <taxon>Bacteroides</taxon>
    </lineage>
</organism>
<feature type="signal peptide" evidence="8">
    <location>
        <begin position="1"/>
        <end position="19"/>
    </location>
</feature>
<dbReference type="CDD" id="cd08662">
    <property type="entry name" value="M13"/>
    <property type="match status" value="1"/>
</dbReference>
<dbReference type="SUPFAM" id="SSF55486">
    <property type="entry name" value="Metalloproteases ('zincins'), catalytic domain"/>
    <property type="match status" value="1"/>
</dbReference>
<dbReference type="PANTHER" id="PTHR11733:SF167">
    <property type="entry name" value="FI17812P1-RELATED"/>
    <property type="match status" value="1"/>
</dbReference>
<feature type="domain" description="Peptidase M13 N-terminal" evidence="10">
    <location>
        <begin position="46"/>
        <end position="425"/>
    </location>
</feature>
<evidence type="ECO:0000256" key="1">
    <source>
        <dbReference type="ARBA" id="ARBA00001947"/>
    </source>
</evidence>
<dbReference type="InterPro" id="IPR024079">
    <property type="entry name" value="MetalloPept_cat_dom_sf"/>
</dbReference>
<evidence type="ECO:0000259" key="10">
    <source>
        <dbReference type="Pfam" id="PF05649"/>
    </source>
</evidence>
<dbReference type="PANTHER" id="PTHR11733">
    <property type="entry name" value="ZINC METALLOPROTEASE FAMILY M13 NEPRILYSIN-RELATED"/>
    <property type="match status" value="1"/>
</dbReference>
<accession>A0ABN6Z4B3</accession>
<name>A0ABN6Z4B3_9BACE</name>
<dbReference type="Gene3D" id="1.10.1380.10">
    <property type="entry name" value="Neutral endopeptidase , domain2"/>
    <property type="match status" value="1"/>
</dbReference>
<evidence type="ECO:0000256" key="5">
    <source>
        <dbReference type="ARBA" id="ARBA00022801"/>
    </source>
</evidence>
<gene>
    <name evidence="11" type="ORF">BSYN_16880</name>
</gene>
<dbReference type="PRINTS" id="PR00786">
    <property type="entry name" value="NEPRILYSIN"/>
</dbReference>
<dbReference type="Pfam" id="PF01431">
    <property type="entry name" value="Peptidase_M13"/>
    <property type="match status" value="1"/>
</dbReference>
<dbReference type="Proteomes" id="UP001496674">
    <property type="component" value="Chromosome"/>
</dbReference>
<evidence type="ECO:0000256" key="8">
    <source>
        <dbReference type="SAM" id="SignalP"/>
    </source>
</evidence>
<keyword evidence="12" id="KW-1185">Reference proteome</keyword>
<comment type="similarity">
    <text evidence="2">Belongs to the peptidase M13 family.</text>
</comment>
<keyword evidence="8" id="KW-0732">Signal</keyword>